<dbReference type="AlphaFoldDB" id="A0A9P9AQ74"/>
<dbReference type="Proteomes" id="UP000777438">
    <property type="component" value="Unassembled WGS sequence"/>
</dbReference>
<feature type="domain" description="Asl1-like glycosyl hydrolase catalytic" evidence="2">
    <location>
        <begin position="29"/>
        <end position="285"/>
    </location>
</feature>
<protein>
    <submittedName>
        <fullName evidence="3">F5/8 type C domain protein</fullName>
    </submittedName>
</protein>
<evidence type="ECO:0000256" key="1">
    <source>
        <dbReference type="SAM" id="SignalP"/>
    </source>
</evidence>
<gene>
    <name evidence="3" type="ORF">B0T10DRAFT_441040</name>
</gene>
<dbReference type="InterPro" id="IPR053183">
    <property type="entry name" value="ASL1"/>
</dbReference>
<evidence type="ECO:0000313" key="4">
    <source>
        <dbReference type="Proteomes" id="UP000777438"/>
    </source>
</evidence>
<reference evidence="3 4" key="1">
    <citation type="journal article" date="2021" name="Nat. Commun.">
        <title>Genetic determinants of endophytism in the Arabidopsis root mycobiome.</title>
        <authorList>
            <person name="Mesny F."/>
            <person name="Miyauchi S."/>
            <person name="Thiergart T."/>
            <person name="Pickel B."/>
            <person name="Atanasova L."/>
            <person name="Karlsson M."/>
            <person name="Huettel B."/>
            <person name="Barry K.W."/>
            <person name="Haridas S."/>
            <person name="Chen C."/>
            <person name="Bauer D."/>
            <person name="Andreopoulos W."/>
            <person name="Pangilinan J."/>
            <person name="LaButti K."/>
            <person name="Riley R."/>
            <person name="Lipzen A."/>
            <person name="Clum A."/>
            <person name="Drula E."/>
            <person name="Henrissat B."/>
            <person name="Kohler A."/>
            <person name="Grigoriev I.V."/>
            <person name="Martin F.M."/>
            <person name="Hacquard S."/>
        </authorList>
    </citation>
    <scope>NUCLEOTIDE SEQUENCE [LARGE SCALE GENOMIC DNA]</scope>
    <source>
        <strain evidence="3 4">MPI-CAGE-CH-0241</strain>
    </source>
</reference>
<feature type="signal peptide" evidence="1">
    <location>
        <begin position="1"/>
        <end position="21"/>
    </location>
</feature>
<proteinExistence type="predicted"/>
<dbReference type="EMBL" id="JAGPYM010000011">
    <property type="protein sequence ID" value="KAH6889329.1"/>
    <property type="molecule type" value="Genomic_DNA"/>
</dbReference>
<dbReference type="InterPro" id="IPR024655">
    <property type="entry name" value="Asl1_glyco_hydro_catalytic"/>
</dbReference>
<dbReference type="GO" id="GO:0071966">
    <property type="term" value="P:fungal-type cell wall polysaccharide metabolic process"/>
    <property type="evidence" value="ECO:0007669"/>
    <property type="project" value="TreeGrafter"/>
</dbReference>
<dbReference type="InterPro" id="IPR017853">
    <property type="entry name" value="GH"/>
</dbReference>
<name>A0A9P9AQ74_9HYPO</name>
<sequence>MSPSQHLKTLTILAFAALASADYASGKRGLCYVPNNDHPGDNKIWIQAGSDLTWYYNYGYEPSSVFSGLEQDEFEFVPMMWGVGNDPKDTTFLNTVRSLIRSGTNISHVLGFNEPDAPYSWGGSNLEPEKAARAWVHNFEPLGQMGVKLGLPAVTGTIDGLPWLKQFLANCSEILSENTGTNQNCTWDFIPVHCYDNFEGLASQIGERHATWPDAEIWITEYAYANQDLQATEETFNTTLDYFDRVPYIERYSYFGAFRSYTSNVGPNVAMLNNKGQLTEIGVEYLGINATGVDPDNGAGGHVGRRWRTLLVSVAWAFAWIVL</sequence>
<dbReference type="Gene3D" id="3.20.20.80">
    <property type="entry name" value="Glycosidases"/>
    <property type="match status" value="1"/>
</dbReference>
<keyword evidence="4" id="KW-1185">Reference proteome</keyword>
<dbReference type="Pfam" id="PF11790">
    <property type="entry name" value="Glyco_hydro_cc"/>
    <property type="match status" value="1"/>
</dbReference>
<accession>A0A9P9AQ74</accession>
<dbReference type="PANTHER" id="PTHR34154">
    <property type="entry name" value="ALKALI-SENSITIVE LINKAGE PROTEIN 1"/>
    <property type="match status" value="1"/>
</dbReference>
<evidence type="ECO:0000313" key="3">
    <source>
        <dbReference type="EMBL" id="KAH6889329.1"/>
    </source>
</evidence>
<feature type="chain" id="PRO_5040208631" evidence="1">
    <location>
        <begin position="22"/>
        <end position="323"/>
    </location>
</feature>
<organism evidence="3 4">
    <name type="scientific">Thelonectria olida</name>
    <dbReference type="NCBI Taxonomy" id="1576542"/>
    <lineage>
        <taxon>Eukaryota</taxon>
        <taxon>Fungi</taxon>
        <taxon>Dikarya</taxon>
        <taxon>Ascomycota</taxon>
        <taxon>Pezizomycotina</taxon>
        <taxon>Sordariomycetes</taxon>
        <taxon>Hypocreomycetidae</taxon>
        <taxon>Hypocreales</taxon>
        <taxon>Nectriaceae</taxon>
        <taxon>Thelonectria</taxon>
    </lineage>
</organism>
<dbReference type="PANTHER" id="PTHR34154:SF3">
    <property type="entry name" value="ALKALI-SENSITIVE LINKAGE PROTEIN 1"/>
    <property type="match status" value="1"/>
</dbReference>
<dbReference type="SUPFAM" id="SSF51445">
    <property type="entry name" value="(Trans)glycosidases"/>
    <property type="match status" value="1"/>
</dbReference>
<keyword evidence="1" id="KW-0732">Signal</keyword>
<comment type="caution">
    <text evidence="3">The sequence shown here is derived from an EMBL/GenBank/DDBJ whole genome shotgun (WGS) entry which is preliminary data.</text>
</comment>
<dbReference type="FunFam" id="3.20.20.80:FF:000207">
    <property type="entry name" value="Glycoside hydrolase family 128 protein"/>
    <property type="match status" value="1"/>
</dbReference>
<dbReference type="GO" id="GO:0009277">
    <property type="term" value="C:fungal-type cell wall"/>
    <property type="evidence" value="ECO:0007669"/>
    <property type="project" value="TreeGrafter"/>
</dbReference>
<dbReference type="OrthoDB" id="43654at2759"/>
<evidence type="ECO:0000259" key="2">
    <source>
        <dbReference type="Pfam" id="PF11790"/>
    </source>
</evidence>